<gene>
    <name evidence="2" type="ORF">AKAME5_002588700</name>
</gene>
<comment type="caution">
    <text evidence="2">The sequence shown here is derived from an EMBL/GenBank/DDBJ whole genome shotgun (WGS) entry which is preliminary data.</text>
</comment>
<accession>A0AAD3NP32</accession>
<evidence type="ECO:0000256" key="1">
    <source>
        <dbReference type="SAM" id="MobiDB-lite"/>
    </source>
</evidence>
<protein>
    <submittedName>
        <fullName evidence="2">Coiled-coil domain-containing protein 17 isoform X1</fullName>
    </submittedName>
</protein>
<dbReference type="Proteomes" id="UP001279410">
    <property type="component" value="Unassembled WGS sequence"/>
</dbReference>
<dbReference type="EMBL" id="BRZM01002317">
    <property type="protein sequence ID" value="GLD74556.1"/>
    <property type="molecule type" value="Genomic_DNA"/>
</dbReference>
<evidence type="ECO:0000313" key="2">
    <source>
        <dbReference type="EMBL" id="GLD74556.1"/>
    </source>
</evidence>
<name>A0AAD3NP32_LATJO</name>
<dbReference type="PANTHER" id="PTHR33820">
    <property type="entry name" value="COILED-COIL DOMAIN-CONTAINING PROTEIN 17"/>
    <property type="match status" value="1"/>
</dbReference>
<organism evidence="2 3">
    <name type="scientific">Lates japonicus</name>
    <name type="common">Japanese lates</name>
    <dbReference type="NCBI Taxonomy" id="270547"/>
    <lineage>
        <taxon>Eukaryota</taxon>
        <taxon>Metazoa</taxon>
        <taxon>Chordata</taxon>
        <taxon>Craniata</taxon>
        <taxon>Vertebrata</taxon>
        <taxon>Euteleostomi</taxon>
        <taxon>Actinopterygii</taxon>
        <taxon>Neopterygii</taxon>
        <taxon>Teleostei</taxon>
        <taxon>Neoteleostei</taxon>
        <taxon>Acanthomorphata</taxon>
        <taxon>Carangaria</taxon>
        <taxon>Carangaria incertae sedis</taxon>
        <taxon>Centropomidae</taxon>
        <taxon>Lates</taxon>
    </lineage>
</organism>
<dbReference type="AlphaFoldDB" id="A0AAD3NP32"/>
<dbReference type="InterPro" id="IPR038800">
    <property type="entry name" value="CCDC17"/>
</dbReference>
<reference evidence="2" key="1">
    <citation type="submission" date="2022-08" db="EMBL/GenBank/DDBJ databases">
        <title>Genome sequencing of akame (Lates japonicus).</title>
        <authorList>
            <person name="Hashiguchi Y."/>
            <person name="Takahashi H."/>
        </authorList>
    </citation>
    <scope>NUCLEOTIDE SEQUENCE</scope>
    <source>
        <strain evidence="2">Kochi</strain>
    </source>
</reference>
<dbReference type="PANTHER" id="PTHR33820:SF4">
    <property type="entry name" value="COILED-COIL DOMAIN-CONTAINING PROTEIN 17"/>
    <property type="match status" value="1"/>
</dbReference>
<evidence type="ECO:0000313" key="3">
    <source>
        <dbReference type="Proteomes" id="UP001279410"/>
    </source>
</evidence>
<keyword evidence="3" id="KW-1185">Reference proteome</keyword>
<feature type="region of interest" description="Disordered" evidence="1">
    <location>
        <begin position="1"/>
        <end position="22"/>
    </location>
</feature>
<proteinExistence type="predicted"/>
<sequence length="374" mass="42006">MAAQHQGLLRNVTEPLPSPARCESALTGRSINGQTDHVGSGARGWTSITQVTKGTTGPVPLPTLIGQADGEPEVTSPRRSTDGYRELWWDHLWYQMEEELICGACNMAFHSTGLLEKHKALFCIGSEVGNLRVQRTSSDTIMRNNKGGVDPKQMRTPELVQMRGQRRNVIRWRSVEAEPKSGRAEDKPVTGQTDGAALQNLTDEFHKLRMSIEENLPNWSKKTTDNEASGRHLGRSERLKEMREMATLHERQLALIHAHNQQLELQRDELAHQSWFCDFLDLVLGVDAFRRRAAWVAALYSEGQEVGPPTRCPPVQCLPSVSTLHHSLTPETVLSCWGQNSLYQDPHLLCLVVEVQAVEIWMFITRVFNLGSYG</sequence>
<feature type="region of interest" description="Disordered" evidence="1">
    <location>
        <begin position="56"/>
        <end position="80"/>
    </location>
</feature>